<dbReference type="EMBL" id="KB705677">
    <property type="protein sequence ID" value="EMR71221.1"/>
    <property type="molecule type" value="Genomic_DNA"/>
</dbReference>
<gene>
    <name evidence="2" type="ORF">UCREL1_1739</name>
</gene>
<keyword evidence="3" id="KW-1185">Reference proteome</keyword>
<feature type="region of interest" description="Disordered" evidence="1">
    <location>
        <begin position="1"/>
        <end position="32"/>
    </location>
</feature>
<name>M7TMU2_EUTLA</name>
<evidence type="ECO:0000313" key="3">
    <source>
        <dbReference type="Proteomes" id="UP000012174"/>
    </source>
</evidence>
<reference evidence="3" key="1">
    <citation type="journal article" date="2013" name="Genome Announc.">
        <title>Draft genome sequence of the grapevine dieback fungus Eutypa lata UCR-EL1.</title>
        <authorList>
            <person name="Blanco-Ulate B."/>
            <person name="Rolshausen P.E."/>
            <person name="Cantu D."/>
        </authorList>
    </citation>
    <scope>NUCLEOTIDE SEQUENCE [LARGE SCALE GENOMIC DNA]</scope>
    <source>
        <strain evidence="3">UCR-EL1</strain>
    </source>
</reference>
<proteinExistence type="predicted"/>
<sequence length="156" mass="17351">MGRKYSGRGVLQVDVRATEEDDNGITRSENDERYYNSNSVDRFDGNSSSQDLAMVDEYKPAEYRGGSVFENNHKILNGDQIMGMKVKPGHSNHKGKAVNADYYRGNSKRQGSGDAILGQQIYVGASIQPMSNMYEANVMESDGDMVLGYDFSNKKI</sequence>
<dbReference type="HOGENOM" id="CLU_1686570_0_0_1"/>
<evidence type="ECO:0000256" key="1">
    <source>
        <dbReference type="SAM" id="MobiDB-lite"/>
    </source>
</evidence>
<dbReference type="AlphaFoldDB" id="M7TMU2"/>
<organism evidence="2 3">
    <name type="scientific">Eutypa lata (strain UCR-EL1)</name>
    <name type="common">Grapevine dieback disease fungus</name>
    <name type="synonym">Eutypa armeniacae</name>
    <dbReference type="NCBI Taxonomy" id="1287681"/>
    <lineage>
        <taxon>Eukaryota</taxon>
        <taxon>Fungi</taxon>
        <taxon>Dikarya</taxon>
        <taxon>Ascomycota</taxon>
        <taxon>Pezizomycotina</taxon>
        <taxon>Sordariomycetes</taxon>
        <taxon>Xylariomycetidae</taxon>
        <taxon>Xylariales</taxon>
        <taxon>Diatrypaceae</taxon>
        <taxon>Eutypa</taxon>
    </lineage>
</organism>
<accession>M7TMU2</accession>
<dbReference type="KEGG" id="ela:UCREL1_1739"/>
<evidence type="ECO:0000313" key="2">
    <source>
        <dbReference type="EMBL" id="EMR71221.1"/>
    </source>
</evidence>
<protein>
    <submittedName>
        <fullName evidence="2">Uncharacterized protein</fullName>
    </submittedName>
</protein>
<dbReference type="Proteomes" id="UP000012174">
    <property type="component" value="Unassembled WGS sequence"/>
</dbReference>